<feature type="transmembrane region" description="Helical" evidence="4">
    <location>
        <begin position="301"/>
        <end position="321"/>
    </location>
</feature>
<sequence>MVQTSDTAAPTLSRDQLRGIIAAIAAITAVGLSLSASLPLLTLTLEARGISATWIGINTAFSGVAAIISTPTAPYLARKLGTPQTLILSLLIAGFTLPLFFLAENFWIWFPLRLMFNGATTIAFILSEFWINSQVPPKHRGLFLGAYTTVLSVGVASGPLILVAVGTVGITPFLLAGSCIMLATLPVMIGLNVAPKIQGQATSNLLGFLWMAPIATLAGFVCAAVEQSSISLLPLFGLQTGLTPERATLLVSAMAAGNILLQIPLGALADRMSLRLLMIFCGALGCVGALLMIPLSGSFTAILILLFVWGGLVAGLYTIGLTHLGTHYTGANLASANAAFALMYAMGQLTGPAATGVALSELGSNGLPLIFAGILGVYVIICLIRRTRVGAGP</sequence>
<feature type="transmembrane region" description="Helical" evidence="4">
    <location>
        <begin position="20"/>
        <end position="41"/>
    </location>
</feature>
<feature type="transmembrane region" description="Helical" evidence="4">
    <location>
        <begin position="205"/>
        <end position="227"/>
    </location>
</feature>
<feature type="transmembrane region" description="Helical" evidence="4">
    <location>
        <begin position="114"/>
        <end position="131"/>
    </location>
</feature>
<feature type="transmembrane region" description="Helical" evidence="4">
    <location>
        <begin position="85"/>
        <end position="108"/>
    </location>
</feature>
<feature type="transmembrane region" description="Helical" evidence="4">
    <location>
        <begin position="53"/>
        <end position="73"/>
    </location>
</feature>
<feature type="domain" description="Major facilitator superfamily (MFS) profile" evidence="5">
    <location>
        <begin position="19"/>
        <end position="390"/>
    </location>
</feature>
<reference evidence="6 7" key="1">
    <citation type="journal article" date="2016" name="Front. Microbiol.">
        <title>Comparative Genomic Analysis Reveals a Diverse Repertoire of Genes Involved in Prokaryote-Eukaryote Interactions within the Pseudovibrio Genus.</title>
        <authorList>
            <person name="Romano S."/>
            <person name="Fernandez-Guerra A."/>
            <person name="Reen F.J."/>
            <person name="Glockner F.O."/>
            <person name="Crowley S.P."/>
            <person name="O'Sullivan O."/>
            <person name="Cotter P.D."/>
            <person name="Adams C."/>
            <person name="Dobson A.D."/>
            <person name="O'Gara F."/>
        </authorList>
    </citation>
    <scope>NUCLEOTIDE SEQUENCE [LARGE SCALE GENOMIC DNA]</scope>
    <source>
        <strain evidence="6 7">Ad2</strain>
    </source>
</reference>
<keyword evidence="2 4" id="KW-1133">Transmembrane helix</keyword>
<evidence type="ECO:0000313" key="6">
    <source>
        <dbReference type="EMBL" id="KZL06713.1"/>
    </source>
</evidence>
<feature type="transmembrane region" description="Helical" evidence="4">
    <location>
        <begin position="276"/>
        <end position="295"/>
    </location>
</feature>
<evidence type="ECO:0000256" key="2">
    <source>
        <dbReference type="ARBA" id="ARBA00022989"/>
    </source>
</evidence>
<proteinExistence type="predicted"/>
<evidence type="ECO:0000256" key="3">
    <source>
        <dbReference type="ARBA" id="ARBA00023136"/>
    </source>
</evidence>
<dbReference type="InterPro" id="IPR036259">
    <property type="entry name" value="MFS_trans_sf"/>
</dbReference>
<evidence type="ECO:0000259" key="5">
    <source>
        <dbReference type="PROSITE" id="PS50850"/>
    </source>
</evidence>
<evidence type="ECO:0000313" key="7">
    <source>
        <dbReference type="Proteomes" id="UP000076577"/>
    </source>
</evidence>
<dbReference type="InterPro" id="IPR047200">
    <property type="entry name" value="MFS_YcaD-like"/>
</dbReference>
<organism evidence="6 7">
    <name type="scientific">Pseudovibrio axinellae</name>
    <dbReference type="NCBI Taxonomy" id="989403"/>
    <lineage>
        <taxon>Bacteria</taxon>
        <taxon>Pseudomonadati</taxon>
        <taxon>Pseudomonadota</taxon>
        <taxon>Alphaproteobacteria</taxon>
        <taxon>Hyphomicrobiales</taxon>
        <taxon>Stappiaceae</taxon>
        <taxon>Pseudovibrio</taxon>
    </lineage>
</organism>
<dbReference type="STRING" id="989403.SAMN05421798_11438"/>
<feature type="transmembrane region" description="Helical" evidence="4">
    <location>
        <begin position="143"/>
        <end position="167"/>
    </location>
</feature>
<dbReference type="OrthoDB" id="9810614at2"/>
<name>A0A165TWB6_9HYPH</name>
<keyword evidence="1 4" id="KW-0812">Transmembrane</keyword>
<feature type="transmembrane region" description="Helical" evidence="4">
    <location>
        <begin position="328"/>
        <end position="346"/>
    </location>
</feature>
<dbReference type="InterPro" id="IPR011701">
    <property type="entry name" value="MFS"/>
</dbReference>
<dbReference type="PANTHER" id="PTHR23521">
    <property type="entry name" value="TRANSPORTER MFS SUPERFAMILY"/>
    <property type="match status" value="1"/>
</dbReference>
<gene>
    <name evidence="6" type="primary">ycaD_4</name>
    <name evidence="6" type="ORF">PsAD2_04226</name>
</gene>
<dbReference type="AlphaFoldDB" id="A0A165TWB6"/>
<dbReference type="InterPro" id="IPR020846">
    <property type="entry name" value="MFS_dom"/>
</dbReference>
<dbReference type="Gene3D" id="1.20.1250.20">
    <property type="entry name" value="MFS general substrate transporter like domains"/>
    <property type="match status" value="2"/>
</dbReference>
<feature type="transmembrane region" description="Helical" evidence="4">
    <location>
        <begin position="247"/>
        <end position="269"/>
    </location>
</feature>
<feature type="transmembrane region" description="Helical" evidence="4">
    <location>
        <begin position="173"/>
        <end position="193"/>
    </location>
</feature>
<keyword evidence="3 4" id="KW-0472">Membrane</keyword>
<accession>A0A165TWB6</accession>
<protein>
    <submittedName>
        <fullName evidence="6">Putative MFS-type transporter YcaD</fullName>
    </submittedName>
</protein>
<dbReference type="PATRIC" id="fig|989403.3.peg.4618"/>
<dbReference type="EMBL" id="LMCB01000139">
    <property type="protein sequence ID" value="KZL06713.1"/>
    <property type="molecule type" value="Genomic_DNA"/>
</dbReference>
<dbReference type="GO" id="GO:0005886">
    <property type="term" value="C:plasma membrane"/>
    <property type="evidence" value="ECO:0007669"/>
    <property type="project" value="TreeGrafter"/>
</dbReference>
<dbReference type="SUPFAM" id="SSF103473">
    <property type="entry name" value="MFS general substrate transporter"/>
    <property type="match status" value="1"/>
</dbReference>
<feature type="transmembrane region" description="Helical" evidence="4">
    <location>
        <begin position="366"/>
        <end position="384"/>
    </location>
</feature>
<dbReference type="PANTHER" id="PTHR23521:SF3">
    <property type="entry name" value="MFS TRANSPORTER"/>
    <property type="match status" value="1"/>
</dbReference>
<comment type="caution">
    <text evidence="6">The sequence shown here is derived from an EMBL/GenBank/DDBJ whole genome shotgun (WGS) entry which is preliminary data.</text>
</comment>
<evidence type="ECO:0000256" key="1">
    <source>
        <dbReference type="ARBA" id="ARBA00022692"/>
    </source>
</evidence>
<dbReference type="GO" id="GO:0022857">
    <property type="term" value="F:transmembrane transporter activity"/>
    <property type="evidence" value="ECO:0007669"/>
    <property type="project" value="InterPro"/>
</dbReference>
<dbReference type="Pfam" id="PF07690">
    <property type="entry name" value="MFS_1"/>
    <property type="match status" value="1"/>
</dbReference>
<dbReference type="Proteomes" id="UP000076577">
    <property type="component" value="Unassembled WGS sequence"/>
</dbReference>
<dbReference type="PROSITE" id="PS50850">
    <property type="entry name" value="MFS"/>
    <property type="match status" value="1"/>
</dbReference>
<keyword evidence="7" id="KW-1185">Reference proteome</keyword>
<dbReference type="RefSeq" id="WP_068010381.1">
    <property type="nucleotide sequence ID" value="NZ_FOFM01000014.1"/>
</dbReference>
<evidence type="ECO:0000256" key="4">
    <source>
        <dbReference type="SAM" id="Phobius"/>
    </source>
</evidence>
<dbReference type="CDD" id="cd17477">
    <property type="entry name" value="MFS_YcaD_like"/>
    <property type="match status" value="1"/>
</dbReference>